<evidence type="ECO:0000313" key="1">
    <source>
        <dbReference type="EMBL" id="KPQ29313.1"/>
    </source>
</evidence>
<protein>
    <submittedName>
        <fullName evidence="1">Uncharacterized protein</fullName>
    </submittedName>
</protein>
<name>A0A0P7ZAX2_9GAMM</name>
<dbReference type="Proteomes" id="UP000050416">
    <property type="component" value="Unassembled WGS sequence"/>
</dbReference>
<dbReference type="PATRIC" id="fig|1305731.5.peg.3451"/>
<organism evidence="1 2">
    <name type="scientific">Marinobacter excellens HL-55</name>
    <dbReference type="NCBI Taxonomy" id="1305731"/>
    <lineage>
        <taxon>Bacteria</taxon>
        <taxon>Pseudomonadati</taxon>
        <taxon>Pseudomonadota</taxon>
        <taxon>Gammaproteobacteria</taxon>
        <taxon>Pseudomonadales</taxon>
        <taxon>Marinobacteraceae</taxon>
        <taxon>Marinobacter</taxon>
    </lineage>
</organism>
<evidence type="ECO:0000313" key="2">
    <source>
        <dbReference type="Proteomes" id="UP000050416"/>
    </source>
</evidence>
<gene>
    <name evidence="1" type="ORF">HLUCCX14_07245</name>
</gene>
<accession>A0A0P7ZAX2</accession>
<dbReference type="EMBL" id="LJZQ01000007">
    <property type="protein sequence ID" value="KPQ29313.1"/>
    <property type="molecule type" value="Genomic_DNA"/>
</dbReference>
<sequence>MILTKPFDNGDRVEFEVSTGTAAPVPDMTEKPQGNYASVSSSNVAIYCENNRLFLQVNKQRWDLASRDLVLKYYHYLAKKTTRFEVHAADKDAVIEYKSWWSDIPGFEPVEPEMDEDEDFLGYVYAVWNNQKLQESLVKMWG</sequence>
<dbReference type="AlphaFoldDB" id="A0A0P7ZAX2"/>
<dbReference type="OrthoDB" id="9130947at2"/>
<reference evidence="1 2" key="1">
    <citation type="submission" date="2015-09" db="EMBL/GenBank/DDBJ databases">
        <title>Identification and resolution of microdiversity through metagenomic sequencing of parallel consortia.</title>
        <authorList>
            <person name="Nelson W.C."/>
            <person name="Romine M.F."/>
            <person name="Lindemann S.R."/>
        </authorList>
    </citation>
    <scope>NUCLEOTIDE SEQUENCE [LARGE SCALE GENOMIC DNA]</scope>
    <source>
        <strain evidence="1">HL-55</strain>
    </source>
</reference>
<proteinExistence type="predicted"/>
<dbReference type="STRING" id="1305731.GCA_000934705_03698"/>
<comment type="caution">
    <text evidence="1">The sequence shown here is derived from an EMBL/GenBank/DDBJ whole genome shotgun (WGS) entry which is preliminary data.</text>
</comment>